<evidence type="ECO:0000313" key="1">
    <source>
        <dbReference type="EMBL" id="TEB30189.1"/>
    </source>
</evidence>
<proteinExistence type="predicted"/>
<keyword evidence="2" id="KW-1185">Reference proteome</keyword>
<name>A0A4Y7T9F0_COPMI</name>
<reference evidence="1 2" key="1">
    <citation type="journal article" date="2019" name="Nat. Ecol. Evol.">
        <title>Megaphylogeny resolves global patterns of mushroom evolution.</title>
        <authorList>
            <person name="Varga T."/>
            <person name="Krizsan K."/>
            <person name="Foldi C."/>
            <person name="Dima B."/>
            <person name="Sanchez-Garcia M."/>
            <person name="Sanchez-Ramirez S."/>
            <person name="Szollosi G.J."/>
            <person name="Szarkandi J.G."/>
            <person name="Papp V."/>
            <person name="Albert L."/>
            <person name="Andreopoulos W."/>
            <person name="Angelini C."/>
            <person name="Antonin V."/>
            <person name="Barry K.W."/>
            <person name="Bougher N.L."/>
            <person name="Buchanan P."/>
            <person name="Buyck B."/>
            <person name="Bense V."/>
            <person name="Catcheside P."/>
            <person name="Chovatia M."/>
            <person name="Cooper J."/>
            <person name="Damon W."/>
            <person name="Desjardin D."/>
            <person name="Finy P."/>
            <person name="Geml J."/>
            <person name="Haridas S."/>
            <person name="Hughes K."/>
            <person name="Justo A."/>
            <person name="Karasinski D."/>
            <person name="Kautmanova I."/>
            <person name="Kiss B."/>
            <person name="Kocsube S."/>
            <person name="Kotiranta H."/>
            <person name="LaButti K.M."/>
            <person name="Lechner B.E."/>
            <person name="Liimatainen K."/>
            <person name="Lipzen A."/>
            <person name="Lukacs Z."/>
            <person name="Mihaltcheva S."/>
            <person name="Morgado L.N."/>
            <person name="Niskanen T."/>
            <person name="Noordeloos M.E."/>
            <person name="Ohm R.A."/>
            <person name="Ortiz-Santana B."/>
            <person name="Ovrebo C."/>
            <person name="Racz N."/>
            <person name="Riley R."/>
            <person name="Savchenko A."/>
            <person name="Shiryaev A."/>
            <person name="Soop K."/>
            <person name="Spirin V."/>
            <person name="Szebenyi C."/>
            <person name="Tomsovsky M."/>
            <person name="Tulloss R.E."/>
            <person name="Uehling J."/>
            <person name="Grigoriev I.V."/>
            <person name="Vagvolgyi C."/>
            <person name="Papp T."/>
            <person name="Martin F.M."/>
            <person name="Miettinen O."/>
            <person name="Hibbett D.S."/>
            <person name="Nagy L.G."/>
        </authorList>
    </citation>
    <scope>NUCLEOTIDE SEQUENCE [LARGE SCALE GENOMIC DNA]</scope>
    <source>
        <strain evidence="1 2">FP101781</strain>
    </source>
</reference>
<dbReference type="AlphaFoldDB" id="A0A4Y7T9F0"/>
<protein>
    <submittedName>
        <fullName evidence="1">Uncharacterized protein</fullName>
    </submittedName>
</protein>
<organism evidence="1 2">
    <name type="scientific">Coprinellus micaceus</name>
    <name type="common">Glistening ink-cap mushroom</name>
    <name type="synonym">Coprinus micaceus</name>
    <dbReference type="NCBI Taxonomy" id="71717"/>
    <lineage>
        <taxon>Eukaryota</taxon>
        <taxon>Fungi</taxon>
        <taxon>Dikarya</taxon>
        <taxon>Basidiomycota</taxon>
        <taxon>Agaricomycotina</taxon>
        <taxon>Agaricomycetes</taxon>
        <taxon>Agaricomycetidae</taxon>
        <taxon>Agaricales</taxon>
        <taxon>Agaricineae</taxon>
        <taxon>Psathyrellaceae</taxon>
        <taxon>Coprinellus</taxon>
    </lineage>
</organism>
<accession>A0A4Y7T9F0</accession>
<dbReference type="Proteomes" id="UP000298030">
    <property type="component" value="Unassembled WGS sequence"/>
</dbReference>
<dbReference type="OrthoDB" id="3269202at2759"/>
<evidence type="ECO:0000313" key="2">
    <source>
        <dbReference type="Proteomes" id="UP000298030"/>
    </source>
</evidence>
<gene>
    <name evidence="1" type="ORF">FA13DRAFT_1734005</name>
</gene>
<comment type="caution">
    <text evidence="1">The sequence shown here is derived from an EMBL/GenBank/DDBJ whole genome shotgun (WGS) entry which is preliminary data.</text>
</comment>
<sequence>MVQQQPSYGAYPQQGYYQQPRWTFGQRMRLFFGLAPTPAFKYKSDKNTWGFMGYSKRRRYVDPRTGGEVDRDGRPVMRV</sequence>
<dbReference type="EMBL" id="QPFP01000024">
    <property type="protein sequence ID" value="TEB30189.1"/>
    <property type="molecule type" value="Genomic_DNA"/>
</dbReference>